<sequence length="311" mass="35136">MSLVVSMGSSYDDMKIIEYNYTQPYKIETSELSALVDVRACNPYIKDEDQGEEDENEEYSPLEDTSETSSISVKPANNNSLSIQFTVHFKHEEAGDELYFGNTVGYDLEPYLPHGWRLGFKVLKWVDPTLETNIGETKLDPNDPHGSWLLGRALTSFNEIEQSPLREDGQLNFVYPGIENLDYPSKDNSLTSSASLAQHRNKTFAPPKHSMFSVVPTLGIGHNHTPQKSEAAQFVFSPKNQYTFSFHTPYLIFSPKKDDGIKIRLPGFSLDVHKYLTDASGNGQECRYVLCRKRGSKLETLLVVRLGYSKD</sequence>
<keyword evidence="4" id="KW-1185">Reference proteome</keyword>
<evidence type="ECO:0000259" key="2">
    <source>
        <dbReference type="Pfam" id="PF08588"/>
    </source>
</evidence>
<feature type="domain" description="Domain of unknown function at the cortex 1" evidence="2">
    <location>
        <begin position="3"/>
        <end position="305"/>
    </location>
</feature>
<evidence type="ECO:0000313" key="4">
    <source>
        <dbReference type="Proteomes" id="UP000095009"/>
    </source>
</evidence>
<feature type="compositionally biased region" description="Acidic residues" evidence="1">
    <location>
        <begin position="49"/>
        <end position="66"/>
    </location>
</feature>
<dbReference type="PANTHER" id="PTHR34826:SF2">
    <property type="entry name" value="UPF0590 PROTEIN C409.17C"/>
    <property type="match status" value="1"/>
</dbReference>
<accession>A0A1E3PCQ1</accession>
<feature type="region of interest" description="Disordered" evidence="1">
    <location>
        <begin position="45"/>
        <end position="75"/>
    </location>
</feature>
<organism evidence="3 4">
    <name type="scientific">Nadsonia fulvescens var. elongata DSM 6958</name>
    <dbReference type="NCBI Taxonomy" id="857566"/>
    <lineage>
        <taxon>Eukaryota</taxon>
        <taxon>Fungi</taxon>
        <taxon>Dikarya</taxon>
        <taxon>Ascomycota</taxon>
        <taxon>Saccharomycotina</taxon>
        <taxon>Dipodascomycetes</taxon>
        <taxon>Dipodascales</taxon>
        <taxon>Dipodascales incertae sedis</taxon>
        <taxon>Nadsonia</taxon>
    </lineage>
</organism>
<reference evidence="3 4" key="1">
    <citation type="journal article" date="2016" name="Proc. Natl. Acad. Sci. U.S.A.">
        <title>Comparative genomics of biotechnologically important yeasts.</title>
        <authorList>
            <person name="Riley R."/>
            <person name="Haridas S."/>
            <person name="Wolfe K.H."/>
            <person name="Lopes M.R."/>
            <person name="Hittinger C.T."/>
            <person name="Goeker M."/>
            <person name="Salamov A.A."/>
            <person name="Wisecaver J.H."/>
            <person name="Long T.M."/>
            <person name="Calvey C.H."/>
            <person name="Aerts A.L."/>
            <person name="Barry K.W."/>
            <person name="Choi C."/>
            <person name="Clum A."/>
            <person name="Coughlan A.Y."/>
            <person name="Deshpande S."/>
            <person name="Douglass A.P."/>
            <person name="Hanson S.J."/>
            <person name="Klenk H.-P."/>
            <person name="LaButti K.M."/>
            <person name="Lapidus A."/>
            <person name="Lindquist E.A."/>
            <person name="Lipzen A.M."/>
            <person name="Meier-Kolthoff J.P."/>
            <person name="Ohm R.A."/>
            <person name="Otillar R.P."/>
            <person name="Pangilinan J.L."/>
            <person name="Peng Y."/>
            <person name="Rokas A."/>
            <person name="Rosa C.A."/>
            <person name="Scheuner C."/>
            <person name="Sibirny A.A."/>
            <person name="Slot J.C."/>
            <person name="Stielow J.B."/>
            <person name="Sun H."/>
            <person name="Kurtzman C.P."/>
            <person name="Blackwell M."/>
            <person name="Grigoriev I.V."/>
            <person name="Jeffries T.W."/>
        </authorList>
    </citation>
    <scope>NUCLEOTIDE SEQUENCE [LARGE SCALE GENOMIC DNA]</scope>
    <source>
        <strain evidence="3 4">DSM 6958</strain>
    </source>
</reference>
<name>A0A1E3PCQ1_9ASCO</name>
<dbReference type="Proteomes" id="UP000095009">
    <property type="component" value="Unassembled WGS sequence"/>
</dbReference>
<dbReference type="InterPro" id="IPR013897">
    <property type="entry name" value="Duc1"/>
</dbReference>
<dbReference type="Pfam" id="PF08588">
    <property type="entry name" value="Duc1"/>
    <property type="match status" value="1"/>
</dbReference>
<evidence type="ECO:0000313" key="3">
    <source>
        <dbReference type="EMBL" id="ODQ63158.1"/>
    </source>
</evidence>
<dbReference type="STRING" id="857566.A0A1E3PCQ1"/>
<evidence type="ECO:0000256" key="1">
    <source>
        <dbReference type="SAM" id="MobiDB-lite"/>
    </source>
</evidence>
<gene>
    <name evidence="3" type="ORF">NADFUDRAFT_84621</name>
</gene>
<dbReference type="EMBL" id="KV454416">
    <property type="protein sequence ID" value="ODQ63158.1"/>
    <property type="molecule type" value="Genomic_DNA"/>
</dbReference>
<protein>
    <recommendedName>
        <fullName evidence="2">Domain of unknown function at the cortex 1 domain-containing protein</fullName>
    </recommendedName>
</protein>
<dbReference type="AlphaFoldDB" id="A0A1E3PCQ1"/>
<proteinExistence type="predicted"/>
<dbReference type="PANTHER" id="PTHR34826">
    <property type="entry name" value="UPF0590 PROTEIN C409.17C"/>
    <property type="match status" value="1"/>
</dbReference>
<dbReference type="OrthoDB" id="2119945at2759"/>